<organism evidence="6 8">
    <name type="scientific">Medicago truncatula</name>
    <name type="common">Barrel medic</name>
    <name type="synonym">Medicago tribuloides</name>
    <dbReference type="NCBI Taxonomy" id="3880"/>
    <lineage>
        <taxon>Eukaryota</taxon>
        <taxon>Viridiplantae</taxon>
        <taxon>Streptophyta</taxon>
        <taxon>Embryophyta</taxon>
        <taxon>Tracheophyta</taxon>
        <taxon>Spermatophyta</taxon>
        <taxon>Magnoliopsida</taxon>
        <taxon>eudicotyledons</taxon>
        <taxon>Gunneridae</taxon>
        <taxon>Pentapetalae</taxon>
        <taxon>rosids</taxon>
        <taxon>fabids</taxon>
        <taxon>Fabales</taxon>
        <taxon>Fabaceae</taxon>
        <taxon>Papilionoideae</taxon>
        <taxon>50 kb inversion clade</taxon>
        <taxon>NPAAA clade</taxon>
        <taxon>Hologalegina</taxon>
        <taxon>IRL clade</taxon>
        <taxon>Trifolieae</taxon>
        <taxon>Medicago</taxon>
    </lineage>
</organism>
<sequence>MEETISENLITGVNDLSDARNMNMDEDDAISGRFVTMENQAGGIGGKEIKLESLMVEVTLMKKLVHEMMHKQETHFQSTNNEMVGLKNFCSSIQASIAALDVIAKSKGTGSLPNCEKESTMKNVEHLDTVNTNLHEVLGENETLNDAAIGASGSNLNNATTAVMPEKSSQQHMLAELLRLKLPGSICVQECMIKPGLHDIDQIDDHEGNPILPNWWTKSNSDFKRSADAMAQQVSPGASGRHVPKRLFHSPSPTTSISQTPNSSMKGKKKLAKLNFRPTLSMHLAPIEAQTCGFLFQKSATFKVKYDPLVKTGEVTATMADLQCLRPPRQISPLIMQLNAERLRFEQEENNGDFVWHLPPSFEDDLLAGTKVQEMTAKYCSKWMPPSPNLKFIYVPLRTIHGHWYLIIVDMEHGVIYHLDSFLTVDFMEVRRRRIRKIADMIHHLVLDPMYSSSFGNKHIDFKNMSITEARGIPNMGCSDNSGVWVLDWGESAHCIDLKNLPGKLNENEVRMTTAAKLMLGKHNELKAKVEHHTSMFIDSFPSDTPINLDA</sequence>
<dbReference type="GO" id="GO:0006508">
    <property type="term" value="P:proteolysis"/>
    <property type="evidence" value="ECO:0007669"/>
    <property type="project" value="UniProtKB-KW"/>
</dbReference>
<dbReference type="HOGENOM" id="CLU_494666_0_0_1"/>
<dbReference type="Gene3D" id="3.40.395.10">
    <property type="entry name" value="Adenoviral Proteinase, Chain A"/>
    <property type="match status" value="1"/>
</dbReference>
<dbReference type="GO" id="GO:0016929">
    <property type="term" value="F:deSUMOylase activity"/>
    <property type="evidence" value="ECO:0000318"/>
    <property type="project" value="GO_Central"/>
</dbReference>
<feature type="domain" description="Ubiquitin-like protease family profile" evidence="5">
    <location>
        <begin position="315"/>
        <end position="493"/>
    </location>
</feature>
<gene>
    <name evidence="6" type="ordered locus">MTR_3g023970</name>
</gene>
<dbReference type="InterPro" id="IPR003653">
    <property type="entry name" value="Peptidase_C48_C"/>
</dbReference>
<name>A0A072UVK9_MEDTR</name>
<reference evidence="6 8" key="1">
    <citation type="journal article" date="2011" name="Nature">
        <title>The Medicago genome provides insight into the evolution of rhizobial symbioses.</title>
        <authorList>
            <person name="Young N.D."/>
            <person name="Debelle F."/>
            <person name="Oldroyd G.E."/>
            <person name="Geurts R."/>
            <person name="Cannon S.B."/>
            <person name="Udvardi M.K."/>
            <person name="Benedito V.A."/>
            <person name="Mayer K.F."/>
            <person name="Gouzy J."/>
            <person name="Schoof H."/>
            <person name="Van de Peer Y."/>
            <person name="Proost S."/>
            <person name="Cook D.R."/>
            <person name="Meyers B.C."/>
            <person name="Spannagl M."/>
            <person name="Cheung F."/>
            <person name="De Mita S."/>
            <person name="Krishnakumar V."/>
            <person name="Gundlach H."/>
            <person name="Zhou S."/>
            <person name="Mudge J."/>
            <person name="Bharti A.K."/>
            <person name="Murray J.D."/>
            <person name="Naoumkina M.A."/>
            <person name="Rosen B."/>
            <person name="Silverstein K.A."/>
            <person name="Tang H."/>
            <person name="Rombauts S."/>
            <person name="Zhao P.X."/>
            <person name="Zhou P."/>
            <person name="Barbe V."/>
            <person name="Bardou P."/>
            <person name="Bechner M."/>
            <person name="Bellec A."/>
            <person name="Berger A."/>
            <person name="Berges H."/>
            <person name="Bidwell S."/>
            <person name="Bisseling T."/>
            <person name="Choisne N."/>
            <person name="Couloux A."/>
            <person name="Denny R."/>
            <person name="Deshpande S."/>
            <person name="Dai X."/>
            <person name="Doyle J.J."/>
            <person name="Dudez A.M."/>
            <person name="Farmer A.D."/>
            <person name="Fouteau S."/>
            <person name="Franken C."/>
            <person name="Gibelin C."/>
            <person name="Gish J."/>
            <person name="Goldstein S."/>
            <person name="Gonzalez A.J."/>
            <person name="Green P.J."/>
            <person name="Hallab A."/>
            <person name="Hartog M."/>
            <person name="Hua A."/>
            <person name="Humphray S.J."/>
            <person name="Jeong D.H."/>
            <person name="Jing Y."/>
            <person name="Jocker A."/>
            <person name="Kenton S.M."/>
            <person name="Kim D.J."/>
            <person name="Klee K."/>
            <person name="Lai H."/>
            <person name="Lang C."/>
            <person name="Lin S."/>
            <person name="Macmil S.L."/>
            <person name="Magdelenat G."/>
            <person name="Matthews L."/>
            <person name="McCorrison J."/>
            <person name="Monaghan E.L."/>
            <person name="Mun J.H."/>
            <person name="Najar F.Z."/>
            <person name="Nicholson C."/>
            <person name="Noirot C."/>
            <person name="O'Bleness M."/>
            <person name="Paule C.R."/>
            <person name="Poulain J."/>
            <person name="Prion F."/>
            <person name="Qin B."/>
            <person name="Qu C."/>
            <person name="Retzel E.F."/>
            <person name="Riddle C."/>
            <person name="Sallet E."/>
            <person name="Samain S."/>
            <person name="Samson N."/>
            <person name="Sanders I."/>
            <person name="Saurat O."/>
            <person name="Scarpelli C."/>
            <person name="Schiex T."/>
            <person name="Segurens B."/>
            <person name="Severin A.J."/>
            <person name="Sherrier D.J."/>
            <person name="Shi R."/>
            <person name="Sims S."/>
            <person name="Singer S.R."/>
            <person name="Sinharoy S."/>
            <person name="Sterck L."/>
            <person name="Viollet A."/>
            <person name="Wang B.B."/>
            <person name="Wang K."/>
            <person name="Wang M."/>
            <person name="Wang X."/>
            <person name="Warfsmann J."/>
            <person name="Weissenbach J."/>
            <person name="White D.D."/>
            <person name="White J.D."/>
            <person name="Wiley G.B."/>
            <person name="Wincker P."/>
            <person name="Xing Y."/>
            <person name="Yang L."/>
            <person name="Yao Z."/>
            <person name="Ying F."/>
            <person name="Zhai J."/>
            <person name="Zhou L."/>
            <person name="Zuber A."/>
            <person name="Denarie J."/>
            <person name="Dixon R.A."/>
            <person name="May G.D."/>
            <person name="Schwartz D.C."/>
            <person name="Rogers J."/>
            <person name="Quetier F."/>
            <person name="Town C.D."/>
            <person name="Roe B.A."/>
        </authorList>
    </citation>
    <scope>NUCLEOTIDE SEQUENCE [LARGE SCALE GENOMIC DNA]</scope>
    <source>
        <strain evidence="6">A17</strain>
        <strain evidence="7 8">cv. Jemalong A17</strain>
    </source>
</reference>
<evidence type="ECO:0000313" key="6">
    <source>
        <dbReference type="EMBL" id="KEH33123.1"/>
    </source>
</evidence>
<feature type="compositionally biased region" description="Low complexity" evidence="4">
    <location>
        <begin position="250"/>
        <end position="264"/>
    </location>
</feature>
<dbReference type="PROSITE" id="PS50600">
    <property type="entry name" value="ULP_PROTEASE"/>
    <property type="match status" value="1"/>
</dbReference>
<keyword evidence="3" id="KW-0378">Hydrolase</keyword>
<keyword evidence="2 6" id="KW-0645">Protease</keyword>
<dbReference type="EnsemblPlants" id="KEH33123">
    <property type="protein sequence ID" value="KEH33123"/>
    <property type="gene ID" value="MTR_3g023970"/>
</dbReference>
<comment type="similarity">
    <text evidence="1">Belongs to the peptidase C48 family.</text>
</comment>
<reference evidence="6 8" key="2">
    <citation type="journal article" date="2014" name="BMC Genomics">
        <title>An improved genome release (version Mt4.0) for the model legume Medicago truncatula.</title>
        <authorList>
            <person name="Tang H."/>
            <person name="Krishnakumar V."/>
            <person name="Bidwell S."/>
            <person name="Rosen B."/>
            <person name="Chan A."/>
            <person name="Zhou S."/>
            <person name="Gentzbittel L."/>
            <person name="Childs K.L."/>
            <person name="Yandell M."/>
            <person name="Gundlach H."/>
            <person name="Mayer K.F."/>
            <person name="Schwartz D.C."/>
            <person name="Town C.D."/>
        </authorList>
    </citation>
    <scope>GENOME REANNOTATION</scope>
    <source>
        <strain evidence="6">A17</strain>
        <strain evidence="7 8">cv. Jemalong A17</strain>
    </source>
</reference>
<keyword evidence="8" id="KW-1185">Reference proteome</keyword>
<evidence type="ECO:0000256" key="2">
    <source>
        <dbReference type="ARBA" id="ARBA00022670"/>
    </source>
</evidence>
<reference evidence="7" key="3">
    <citation type="submission" date="2015-04" db="UniProtKB">
        <authorList>
            <consortium name="EnsemblPlants"/>
        </authorList>
    </citation>
    <scope>IDENTIFICATION</scope>
    <source>
        <strain evidence="7">cv. Jemalong A17</strain>
    </source>
</reference>
<dbReference type="AlphaFoldDB" id="A0A072UVK9"/>
<dbReference type="InterPro" id="IPR038765">
    <property type="entry name" value="Papain-like_cys_pep_sf"/>
</dbReference>
<dbReference type="SUPFAM" id="SSF54001">
    <property type="entry name" value="Cysteine proteinases"/>
    <property type="match status" value="1"/>
</dbReference>
<dbReference type="Pfam" id="PF02902">
    <property type="entry name" value="Peptidase_C48"/>
    <property type="match status" value="1"/>
</dbReference>
<evidence type="ECO:0000259" key="5">
    <source>
        <dbReference type="PROSITE" id="PS50600"/>
    </source>
</evidence>
<feature type="region of interest" description="Disordered" evidence="4">
    <location>
        <begin position="235"/>
        <end position="268"/>
    </location>
</feature>
<dbReference type="GO" id="GO:0016926">
    <property type="term" value="P:protein desumoylation"/>
    <property type="evidence" value="ECO:0000318"/>
    <property type="project" value="GO_Central"/>
</dbReference>
<accession>A0A072UVK9</accession>
<evidence type="ECO:0000313" key="7">
    <source>
        <dbReference type="EnsemblPlants" id="KEH33123"/>
    </source>
</evidence>
<evidence type="ECO:0000313" key="8">
    <source>
        <dbReference type="Proteomes" id="UP000002051"/>
    </source>
</evidence>
<proteinExistence type="inferred from homology"/>
<evidence type="ECO:0000256" key="4">
    <source>
        <dbReference type="SAM" id="MobiDB-lite"/>
    </source>
</evidence>
<protein>
    <submittedName>
        <fullName evidence="6">Ulp1 protease family, carboxy-terminal domain protein</fullName>
    </submittedName>
</protein>
<evidence type="ECO:0000256" key="3">
    <source>
        <dbReference type="ARBA" id="ARBA00022801"/>
    </source>
</evidence>
<dbReference type="EMBL" id="CM001219">
    <property type="protein sequence ID" value="KEH33123.1"/>
    <property type="molecule type" value="Genomic_DNA"/>
</dbReference>
<dbReference type="GO" id="GO:0005634">
    <property type="term" value="C:nucleus"/>
    <property type="evidence" value="ECO:0000318"/>
    <property type="project" value="GO_Central"/>
</dbReference>
<evidence type="ECO:0000256" key="1">
    <source>
        <dbReference type="ARBA" id="ARBA00005234"/>
    </source>
</evidence>
<dbReference type="Proteomes" id="UP000002051">
    <property type="component" value="Chromosome 3"/>
</dbReference>